<proteinExistence type="predicted"/>
<dbReference type="Proteomes" id="UP000652231">
    <property type="component" value="Unassembled WGS sequence"/>
</dbReference>
<protein>
    <recommendedName>
        <fullName evidence="1">Divergent 4Fe-4S mono-cluster domain-containing protein</fullName>
    </recommendedName>
</protein>
<organism evidence="2 3">
    <name type="scientific">Planktosalinus lacus</name>
    <dbReference type="NCBI Taxonomy" id="1526573"/>
    <lineage>
        <taxon>Bacteria</taxon>
        <taxon>Pseudomonadati</taxon>
        <taxon>Bacteroidota</taxon>
        <taxon>Flavobacteriia</taxon>
        <taxon>Flavobacteriales</taxon>
        <taxon>Flavobacteriaceae</taxon>
        <taxon>Planktosalinus</taxon>
    </lineage>
</organism>
<evidence type="ECO:0000259" key="1">
    <source>
        <dbReference type="Pfam" id="PF06902"/>
    </source>
</evidence>
<dbReference type="Pfam" id="PF06902">
    <property type="entry name" value="Fer4_19"/>
    <property type="match status" value="1"/>
</dbReference>
<reference evidence="2" key="1">
    <citation type="journal article" date="2014" name="Int. J. Syst. Evol. Microbiol.">
        <title>Complete genome sequence of Corynebacterium casei LMG S-19264T (=DSM 44701T), isolated from a smear-ripened cheese.</title>
        <authorList>
            <consortium name="US DOE Joint Genome Institute (JGI-PGF)"/>
            <person name="Walter F."/>
            <person name="Albersmeier A."/>
            <person name="Kalinowski J."/>
            <person name="Ruckert C."/>
        </authorList>
    </citation>
    <scope>NUCLEOTIDE SEQUENCE</scope>
    <source>
        <strain evidence="2">CGMCC 1.12924</strain>
    </source>
</reference>
<gene>
    <name evidence="2" type="ORF">GCM10011312_21560</name>
</gene>
<reference evidence="2" key="2">
    <citation type="submission" date="2020-09" db="EMBL/GenBank/DDBJ databases">
        <authorList>
            <person name="Sun Q."/>
            <person name="Zhou Y."/>
        </authorList>
    </citation>
    <scope>NUCLEOTIDE SEQUENCE</scope>
    <source>
        <strain evidence="2">CGMCC 1.12924</strain>
    </source>
</reference>
<dbReference type="AlphaFoldDB" id="A0A8J2VCV3"/>
<evidence type="ECO:0000313" key="2">
    <source>
        <dbReference type="EMBL" id="GGD97632.1"/>
    </source>
</evidence>
<comment type="caution">
    <text evidence="2">The sequence shown here is derived from an EMBL/GenBank/DDBJ whole genome shotgun (WGS) entry which is preliminary data.</text>
</comment>
<sequence length="77" mass="8553">METYDNEFTNGEIKVTYDPKICIHAEKCAQGLSDVFRTTVIPWIDLDGAESEKIVAQVKKCPSGALQCSYVKQKVAV</sequence>
<dbReference type="RefSeq" id="WP_188442398.1">
    <property type="nucleotide sequence ID" value="NZ_BMGK01000009.1"/>
</dbReference>
<accession>A0A8J2VCV3</accession>
<keyword evidence="3" id="KW-1185">Reference proteome</keyword>
<dbReference type="InterPro" id="IPR010693">
    <property type="entry name" value="Divergent_4Fe-4S_mono-cluster"/>
</dbReference>
<evidence type="ECO:0000313" key="3">
    <source>
        <dbReference type="Proteomes" id="UP000652231"/>
    </source>
</evidence>
<name>A0A8J2VCV3_9FLAO</name>
<dbReference type="EMBL" id="BMGK01000009">
    <property type="protein sequence ID" value="GGD97632.1"/>
    <property type="molecule type" value="Genomic_DNA"/>
</dbReference>
<feature type="domain" description="Divergent 4Fe-4S mono-cluster" evidence="1">
    <location>
        <begin position="9"/>
        <end position="68"/>
    </location>
</feature>